<accession>A0A6H1NWN1</accession>
<gene>
    <name evidence="2" type="ORF">HFZ78_02070</name>
</gene>
<keyword evidence="1" id="KW-0472">Membrane</keyword>
<dbReference type="PANTHER" id="PTHR39157:SF1">
    <property type="entry name" value="DOXX FAMILY PROTEIN"/>
    <property type="match status" value="1"/>
</dbReference>
<organism evidence="2 3">
    <name type="scientific">Priestia megaterium</name>
    <name type="common">Bacillus megaterium</name>
    <dbReference type="NCBI Taxonomy" id="1404"/>
    <lineage>
        <taxon>Bacteria</taxon>
        <taxon>Bacillati</taxon>
        <taxon>Bacillota</taxon>
        <taxon>Bacilli</taxon>
        <taxon>Bacillales</taxon>
        <taxon>Bacillaceae</taxon>
        <taxon>Priestia</taxon>
    </lineage>
</organism>
<protein>
    <submittedName>
        <fullName evidence="2">DoxX family membrane protein</fullName>
    </submittedName>
</protein>
<dbReference type="EMBL" id="CP051128">
    <property type="protein sequence ID" value="QIZ05678.1"/>
    <property type="molecule type" value="Genomic_DNA"/>
</dbReference>
<reference evidence="2 3" key="1">
    <citation type="submission" date="2020-04" db="EMBL/GenBank/DDBJ databases">
        <title>Genome-Wide Identification of 5-Methylcytosine Sites in Bacterial Genomes By High-Throughput Sequencing of MspJI Restriction Fragments.</title>
        <authorList>
            <person name="Wu V."/>
        </authorList>
    </citation>
    <scope>NUCLEOTIDE SEQUENCE [LARGE SCALE GENOMIC DNA]</scope>
    <source>
        <strain evidence="2 3">S2</strain>
    </source>
</reference>
<proteinExistence type="predicted"/>
<reference evidence="2 3" key="2">
    <citation type="submission" date="2020-04" db="EMBL/GenBank/DDBJ databases">
        <authorList>
            <person name="Fomenkov A."/>
            <person name="Anton B.P."/>
            <person name="Roberts R.J."/>
        </authorList>
    </citation>
    <scope>NUCLEOTIDE SEQUENCE [LARGE SCALE GENOMIC DNA]</scope>
    <source>
        <strain evidence="2 3">S2</strain>
    </source>
</reference>
<dbReference type="Proteomes" id="UP000501868">
    <property type="component" value="Chromosome"/>
</dbReference>
<feature type="transmembrane region" description="Helical" evidence="1">
    <location>
        <begin position="12"/>
        <end position="30"/>
    </location>
</feature>
<name>A0A6H1NWN1_PRIMG</name>
<evidence type="ECO:0000256" key="1">
    <source>
        <dbReference type="SAM" id="Phobius"/>
    </source>
</evidence>
<evidence type="ECO:0000313" key="2">
    <source>
        <dbReference type="EMBL" id="QIZ05678.1"/>
    </source>
</evidence>
<sequence length="176" mass="20305">MSTLINKVVFQSLVTVMRILFGVGWLLAGVTKISEKHWFSEPGVFIEQYLLTAVEKPNVPEFYKYFIEHIALDHVIFFNYTIPIVQIILGICLIVGFMIIPSVFICLFMHVNFILSGNMNLISLTLYTSAFAIIFFIQSSYFFSLDRYFGIDQKLSFKNKKLEEPAIPNRILKNIS</sequence>
<evidence type="ECO:0000313" key="3">
    <source>
        <dbReference type="Proteomes" id="UP000501868"/>
    </source>
</evidence>
<dbReference type="PANTHER" id="PTHR39157">
    <property type="entry name" value="INTEGRAL MEMBRANE PROTEIN-RELATED"/>
    <property type="match status" value="1"/>
</dbReference>
<feature type="transmembrane region" description="Helical" evidence="1">
    <location>
        <begin position="87"/>
        <end position="115"/>
    </location>
</feature>
<feature type="transmembrane region" description="Helical" evidence="1">
    <location>
        <begin position="121"/>
        <end position="144"/>
    </location>
</feature>
<keyword evidence="1" id="KW-1133">Transmembrane helix</keyword>
<dbReference type="AlphaFoldDB" id="A0A6H1NWN1"/>
<keyword evidence="1" id="KW-0812">Transmembrane</keyword>